<dbReference type="STRING" id="50429.A0A2B4R3V2"/>
<keyword evidence="2" id="KW-1185">Reference proteome</keyword>
<dbReference type="InterPro" id="IPR005312">
    <property type="entry name" value="DUF1759"/>
</dbReference>
<organism evidence="1 2">
    <name type="scientific">Stylophora pistillata</name>
    <name type="common">Smooth cauliflower coral</name>
    <dbReference type="NCBI Taxonomy" id="50429"/>
    <lineage>
        <taxon>Eukaryota</taxon>
        <taxon>Metazoa</taxon>
        <taxon>Cnidaria</taxon>
        <taxon>Anthozoa</taxon>
        <taxon>Hexacorallia</taxon>
        <taxon>Scleractinia</taxon>
        <taxon>Astrocoeniina</taxon>
        <taxon>Pocilloporidae</taxon>
        <taxon>Stylophora</taxon>
    </lineage>
</organism>
<dbReference type="Proteomes" id="UP000225706">
    <property type="component" value="Unassembled WGS sequence"/>
</dbReference>
<dbReference type="PANTHER" id="PTHR47331">
    <property type="entry name" value="PHD-TYPE DOMAIN-CONTAINING PROTEIN"/>
    <property type="match status" value="1"/>
</dbReference>
<accession>A0A2B4R3V2</accession>
<dbReference type="AlphaFoldDB" id="A0A2B4R3V2"/>
<gene>
    <name evidence="1" type="ORF">AWC38_SpisGene22946</name>
</gene>
<protein>
    <submittedName>
        <fullName evidence="1">Uncharacterized protein</fullName>
    </submittedName>
</protein>
<evidence type="ECO:0000313" key="2">
    <source>
        <dbReference type="Proteomes" id="UP000225706"/>
    </source>
</evidence>
<reference evidence="2" key="1">
    <citation type="journal article" date="2017" name="bioRxiv">
        <title>Comparative analysis of the genomes of Stylophora pistillata and Acropora digitifera provides evidence for extensive differences between species of corals.</title>
        <authorList>
            <person name="Voolstra C.R."/>
            <person name="Li Y."/>
            <person name="Liew Y.J."/>
            <person name="Baumgarten S."/>
            <person name="Zoccola D."/>
            <person name="Flot J.-F."/>
            <person name="Tambutte S."/>
            <person name="Allemand D."/>
            <person name="Aranda M."/>
        </authorList>
    </citation>
    <scope>NUCLEOTIDE SEQUENCE [LARGE SCALE GENOMIC DNA]</scope>
</reference>
<dbReference type="Pfam" id="PF03564">
    <property type="entry name" value="DUF1759"/>
    <property type="match status" value="1"/>
</dbReference>
<proteinExistence type="predicted"/>
<name>A0A2B4R3V2_STYPI</name>
<evidence type="ECO:0000313" key="1">
    <source>
        <dbReference type="EMBL" id="PFX13014.1"/>
    </source>
</evidence>
<dbReference type="PANTHER" id="PTHR47331:SF4">
    <property type="entry name" value="PEPTIDASE S1 DOMAIN-CONTAINING PROTEIN"/>
    <property type="match status" value="1"/>
</dbReference>
<comment type="caution">
    <text evidence="1">The sequence shown here is derived from an EMBL/GenBank/DDBJ whole genome shotgun (WGS) entry which is preliminary data.</text>
</comment>
<dbReference type="OrthoDB" id="5988909at2759"/>
<sequence>MPIRFKVFWILKAKRIRVPNKLELKHEGKHRRIKQARSLLPTHKPPIFSGDPLEFPAFVTAFESLIESRVDDACEKLYFLGQYTADKAKELICGYLQRKSEESYNEAKSPLKKHFGDPFRIANAHINKLCHWSSIKPSDGQALHDFAIAMEQAKSAMKGMSRTSDLNTAHISRQLWEKLPEYMRSKWTERMSKIRGLKGRMADFEEFAEFVRGQADLATDPVFSEGSMSKLAAEERD</sequence>
<dbReference type="EMBL" id="LSMT01001098">
    <property type="protein sequence ID" value="PFX13014.1"/>
    <property type="molecule type" value="Genomic_DNA"/>
</dbReference>